<dbReference type="AlphaFoldDB" id="A0A7T1T5E2"/>
<reference evidence="2" key="1">
    <citation type="submission" date="2020-02" db="EMBL/GenBank/DDBJ databases">
        <title>Streptomyces sp. ASO4wet.</title>
        <authorList>
            <person name="Risdian C."/>
            <person name="Landwehr W."/>
            <person name="Schupp P."/>
            <person name="Wink J."/>
        </authorList>
    </citation>
    <scope>NUCLEOTIDE SEQUENCE [LARGE SCALE GENOMIC DNA]</scope>
    <source>
        <strain evidence="2">ASO4wet</strain>
    </source>
</reference>
<dbReference type="Proteomes" id="UP000595046">
    <property type="component" value="Chromosome"/>
</dbReference>
<dbReference type="KEGG" id="sbat:G4Z16_10150"/>
<proteinExistence type="predicted"/>
<evidence type="ECO:0000313" key="2">
    <source>
        <dbReference type="Proteomes" id="UP000595046"/>
    </source>
</evidence>
<organism evidence="1 2">
    <name type="scientific">Streptomyces bathyalis</name>
    <dbReference type="NCBI Taxonomy" id="2710756"/>
    <lineage>
        <taxon>Bacteria</taxon>
        <taxon>Bacillati</taxon>
        <taxon>Actinomycetota</taxon>
        <taxon>Actinomycetes</taxon>
        <taxon>Kitasatosporales</taxon>
        <taxon>Streptomycetaceae</taxon>
        <taxon>Streptomyces</taxon>
    </lineage>
</organism>
<evidence type="ECO:0000313" key="1">
    <source>
        <dbReference type="EMBL" id="QPP06696.1"/>
    </source>
</evidence>
<protein>
    <submittedName>
        <fullName evidence="1">Uncharacterized protein</fullName>
    </submittedName>
</protein>
<dbReference type="EMBL" id="CP048882">
    <property type="protein sequence ID" value="QPP06696.1"/>
    <property type="molecule type" value="Genomic_DNA"/>
</dbReference>
<dbReference type="RefSeq" id="WP_197350518.1">
    <property type="nucleotide sequence ID" value="NZ_CP048882.1"/>
</dbReference>
<sequence>MIDFINTTKMTDRSVVASCLLASRIDGTRLSRVVPGAGERPATALEVAAAVAQAAAYAFALAAAGAGNSSQKTKHNPMWAFRGLEPWRDPA</sequence>
<keyword evidence="2" id="KW-1185">Reference proteome</keyword>
<accession>A0A7T1T5E2</accession>
<name>A0A7T1T5E2_9ACTN</name>
<gene>
    <name evidence="1" type="ORF">G4Z16_10150</name>
</gene>